<dbReference type="EMBL" id="ADTU01020452">
    <property type="status" value="NOT_ANNOTATED_CDS"/>
    <property type="molecule type" value="Genomic_DNA"/>
</dbReference>
<evidence type="ECO:0000256" key="2">
    <source>
        <dbReference type="ARBA" id="ARBA00022553"/>
    </source>
</evidence>
<dbReference type="Pfam" id="PF00109">
    <property type="entry name" value="ketoacyl-synt"/>
    <property type="match status" value="1"/>
</dbReference>
<dbReference type="InterPro" id="IPR032821">
    <property type="entry name" value="PKS_assoc"/>
</dbReference>
<dbReference type="Pfam" id="PF13602">
    <property type="entry name" value="ADH_zinc_N_2"/>
    <property type="match status" value="1"/>
</dbReference>
<evidence type="ECO:0000259" key="4">
    <source>
        <dbReference type="PROSITE" id="PS52004"/>
    </source>
</evidence>
<dbReference type="EMBL" id="ADTU01020451">
    <property type="status" value="NOT_ANNOTATED_CDS"/>
    <property type="molecule type" value="Genomic_DNA"/>
</dbReference>
<dbReference type="InterPro" id="IPR011032">
    <property type="entry name" value="GroES-like_sf"/>
</dbReference>
<dbReference type="Pfam" id="PF08659">
    <property type="entry name" value="KR"/>
    <property type="match status" value="1"/>
</dbReference>
<keyword evidence="2" id="KW-0597">Phosphoprotein</keyword>
<dbReference type="EnsemblMetazoa" id="XM_012203377.1">
    <property type="protein sequence ID" value="XP_012058767.1"/>
    <property type="gene ID" value="LOC105621941"/>
</dbReference>
<dbReference type="SUPFAM" id="SSF47336">
    <property type="entry name" value="ACP-like"/>
    <property type="match status" value="1"/>
</dbReference>
<dbReference type="OrthoDB" id="7630912at2759"/>
<dbReference type="EMBL" id="ADTU01020453">
    <property type="status" value="NOT_ANNOTATED_CDS"/>
    <property type="molecule type" value="Genomic_DNA"/>
</dbReference>
<name>A0A158NMK9_ATTCE</name>
<dbReference type="GO" id="GO:0006633">
    <property type="term" value="P:fatty acid biosynthetic process"/>
    <property type="evidence" value="ECO:0007669"/>
    <property type="project" value="InterPro"/>
</dbReference>
<feature type="domain" description="Ketosynthase family 3 (KS3)" evidence="4">
    <location>
        <begin position="14"/>
        <end position="419"/>
    </location>
</feature>
<dbReference type="SMART" id="SM00825">
    <property type="entry name" value="PKS_KS"/>
    <property type="match status" value="1"/>
</dbReference>
<dbReference type="eggNOG" id="KOG1202">
    <property type="taxonomic scope" value="Eukaryota"/>
</dbReference>
<dbReference type="Pfam" id="PF16197">
    <property type="entry name" value="KAsynt_C_assoc"/>
    <property type="match status" value="1"/>
</dbReference>
<dbReference type="InParanoid" id="A0A158NMK9"/>
<dbReference type="InterPro" id="IPR018201">
    <property type="entry name" value="Ketoacyl_synth_AS"/>
</dbReference>
<dbReference type="InterPro" id="IPR013968">
    <property type="entry name" value="PKS_KR"/>
</dbReference>
<dbReference type="AlphaFoldDB" id="A0A158NMK9"/>
<dbReference type="SMART" id="SM00829">
    <property type="entry name" value="PKS_ER"/>
    <property type="match status" value="1"/>
</dbReference>
<dbReference type="STRING" id="12957.A0A158NMK9"/>
<dbReference type="SUPFAM" id="SSF50129">
    <property type="entry name" value="GroES-like"/>
    <property type="match status" value="1"/>
</dbReference>
<dbReference type="Proteomes" id="UP000005205">
    <property type="component" value="Unassembled WGS sequence"/>
</dbReference>
<evidence type="ECO:0000256" key="1">
    <source>
        <dbReference type="ARBA" id="ARBA00022450"/>
    </source>
</evidence>
<dbReference type="GO" id="GO:0004312">
    <property type="term" value="F:fatty acid synthase activity"/>
    <property type="evidence" value="ECO:0007669"/>
    <property type="project" value="TreeGrafter"/>
</dbReference>
<dbReference type="Pfam" id="PF21149">
    <property type="entry name" value="FAS_pseudo-KR"/>
    <property type="match status" value="1"/>
</dbReference>
<evidence type="ECO:0000313" key="6">
    <source>
        <dbReference type="Proteomes" id="UP000005205"/>
    </source>
</evidence>
<dbReference type="InterPro" id="IPR020841">
    <property type="entry name" value="PKS_Beta-ketoAc_synthase_dom"/>
</dbReference>
<dbReference type="Gene3D" id="3.40.50.720">
    <property type="entry name" value="NAD(P)-binding Rossmann-like Domain"/>
    <property type="match status" value="1"/>
</dbReference>
<dbReference type="SUPFAM" id="SSF51735">
    <property type="entry name" value="NAD(P)-binding Rossmann-fold domains"/>
    <property type="match status" value="2"/>
</dbReference>
<dbReference type="Gene3D" id="3.30.70.3290">
    <property type="match status" value="1"/>
</dbReference>
<dbReference type="GO" id="GO:0004315">
    <property type="term" value="F:3-oxoacyl-[acyl-carrier-protein] synthase activity"/>
    <property type="evidence" value="ECO:0007669"/>
    <property type="project" value="InterPro"/>
</dbReference>
<dbReference type="InterPro" id="IPR049391">
    <property type="entry name" value="FAS_pseudo-KR"/>
</dbReference>
<evidence type="ECO:0000256" key="3">
    <source>
        <dbReference type="ARBA" id="ARBA00022679"/>
    </source>
</evidence>
<dbReference type="PROSITE" id="PS52004">
    <property type="entry name" value="KS3_2"/>
    <property type="match status" value="1"/>
</dbReference>
<dbReference type="Gene3D" id="3.40.47.10">
    <property type="match status" value="1"/>
</dbReference>
<dbReference type="InterPro" id="IPR020843">
    <property type="entry name" value="ER"/>
</dbReference>
<dbReference type="InterPro" id="IPR036291">
    <property type="entry name" value="NAD(P)-bd_dom_sf"/>
</dbReference>
<dbReference type="PANTHER" id="PTHR43775">
    <property type="entry name" value="FATTY ACID SYNTHASE"/>
    <property type="match status" value="1"/>
</dbReference>
<dbReference type="PROSITE" id="PS00606">
    <property type="entry name" value="KS3_1"/>
    <property type="match status" value="1"/>
</dbReference>
<proteinExistence type="predicted"/>
<dbReference type="InterPro" id="IPR014031">
    <property type="entry name" value="Ketoacyl_synth_C"/>
</dbReference>
<dbReference type="CDD" id="cd00833">
    <property type="entry name" value="PKS"/>
    <property type="match status" value="1"/>
</dbReference>
<reference evidence="6" key="1">
    <citation type="journal article" date="2011" name="PLoS Genet.">
        <title>The genome sequence of the leaf-cutter ant Atta cephalotes reveals insights into its obligate symbiotic lifestyle.</title>
        <authorList>
            <person name="Suen G."/>
            <person name="Teiling C."/>
            <person name="Li L."/>
            <person name="Holt C."/>
            <person name="Abouheif E."/>
            <person name="Bornberg-Bauer E."/>
            <person name="Bouffard P."/>
            <person name="Caldera E.J."/>
            <person name="Cash E."/>
            <person name="Cavanaugh A."/>
            <person name="Denas O."/>
            <person name="Elhaik E."/>
            <person name="Fave M.J."/>
            <person name="Gadau J."/>
            <person name="Gibson J.D."/>
            <person name="Graur D."/>
            <person name="Grubbs K.J."/>
            <person name="Hagen D.E."/>
            <person name="Harkins T.T."/>
            <person name="Helmkampf M."/>
            <person name="Hu H."/>
            <person name="Johnson B.R."/>
            <person name="Kim J."/>
            <person name="Marsh S.E."/>
            <person name="Moeller J.A."/>
            <person name="Munoz-Torres M.C."/>
            <person name="Murphy M.C."/>
            <person name="Naughton M.C."/>
            <person name="Nigam S."/>
            <person name="Overson R."/>
            <person name="Rajakumar R."/>
            <person name="Reese J.T."/>
            <person name="Scott J.J."/>
            <person name="Smith C.R."/>
            <person name="Tao S."/>
            <person name="Tsutsui N.D."/>
            <person name="Viljakainen L."/>
            <person name="Wissler L."/>
            <person name="Yandell M.D."/>
            <person name="Zimmer F."/>
            <person name="Taylor J."/>
            <person name="Slater S.C."/>
            <person name="Clifton S.W."/>
            <person name="Warren W.C."/>
            <person name="Elsik C.G."/>
            <person name="Smith C.D."/>
            <person name="Weinstock G.M."/>
            <person name="Gerardo N.M."/>
            <person name="Currie C.R."/>
        </authorList>
    </citation>
    <scope>NUCLEOTIDE SEQUENCE [LARGE SCALE GENOMIC DNA]</scope>
</reference>
<dbReference type="Gene3D" id="3.90.180.10">
    <property type="entry name" value="Medium-chain alcohol dehydrogenases, catalytic domain"/>
    <property type="match status" value="1"/>
</dbReference>
<keyword evidence="6" id="KW-1185">Reference proteome</keyword>
<protein>
    <recommendedName>
        <fullName evidence="4">Ketosynthase family 3 (KS3) domain-containing protein</fullName>
    </recommendedName>
</protein>
<dbReference type="EMBL" id="ADTU01020450">
    <property type="status" value="NOT_ANNOTATED_CDS"/>
    <property type="molecule type" value="Genomic_DNA"/>
</dbReference>
<dbReference type="KEGG" id="acep:105621941"/>
<organism evidence="5 6">
    <name type="scientific">Atta cephalotes</name>
    <name type="common">Leafcutter ant</name>
    <dbReference type="NCBI Taxonomy" id="12957"/>
    <lineage>
        <taxon>Eukaryota</taxon>
        <taxon>Metazoa</taxon>
        <taxon>Ecdysozoa</taxon>
        <taxon>Arthropoda</taxon>
        <taxon>Hexapoda</taxon>
        <taxon>Insecta</taxon>
        <taxon>Pterygota</taxon>
        <taxon>Neoptera</taxon>
        <taxon>Endopterygota</taxon>
        <taxon>Hymenoptera</taxon>
        <taxon>Apocrita</taxon>
        <taxon>Aculeata</taxon>
        <taxon>Formicoidea</taxon>
        <taxon>Formicidae</taxon>
        <taxon>Myrmicinae</taxon>
        <taxon>Atta</taxon>
    </lineage>
</organism>
<dbReference type="Pfam" id="PF00550">
    <property type="entry name" value="PP-binding"/>
    <property type="match status" value="1"/>
</dbReference>
<dbReference type="Pfam" id="PF02801">
    <property type="entry name" value="Ketoacyl-synt_C"/>
    <property type="match status" value="1"/>
</dbReference>
<dbReference type="SUPFAM" id="SSF53901">
    <property type="entry name" value="Thiolase-like"/>
    <property type="match status" value="1"/>
</dbReference>
<dbReference type="GO" id="GO:0016491">
    <property type="term" value="F:oxidoreductase activity"/>
    <property type="evidence" value="ECO:0007669"/>
    <property type="project" value="InterPro"/>
</dbReference>
<keyword evidence="3" id="KW-0808">Transferase</keyword>
<sequence>MEETYRSWNCIDSGEEIVLSGIAGRFPGSNNMNHLRENLFNKIDLVRADHNRWEKDNQKLPKRIGIINNMEKFDADFFGLSFEHAHTLTCEARMLLEHSYEAIIDAGINPKQLRGKNTAVIVAASYIETQEKFLYQDLQLSGANLIGCSKSTTANVISYYLDLKGPSYTVDSACSSSLSAMAVGYECIMSGKCEDAIIGTAHLCIHPVVNMQFARMGVLSPTGYCSPFDNAADGYTRSETVAVVYLQKAKNAKRIYATYPYIKLNSDGYKKEGITYPSILMQSTLLTEFYKECGIPMSCLDYVEAHGTGTKVGDPLELTAIYNSLCKNRETPLMIGSVKSNLGHGEHASGIIQIAKVLIAFETGFVPPNIHYTSPRKDIDALLNGSIRVVQEPMPITNGYIGINSKGFGGANAYMLLKWNLKKKVNYGKSNDNLPRLVILSGRTEDSVKLFINDIANRPIDVEYIRLLHDVYADDIDGHPWRGYTILDTSQQILVKEIQKCNSMKRPLCFVFSILGSQWPGMGDFECGLLGFVNCLRKEPGGEYVRGVLVQDKGAPKFSLQDPFYTQQLEKDMTINVLRSNKTWGSYRYLKLQRPGAELVPTAHVHQTIRGNLSTFCWIENNRSIEFRQEDLVHVVYSSLNFKDVLFATGKLTSYDATQGRFFQFPLGIEYVGLDCNGQRVMGICNDNSIGNIVVKDKYLCWKIPNSWTFEEAATIPVVYSTAYLALHIFGKIKSGDKILIHSGTGGVGQAAIYLALQKGCEVFTTVGTNDKRDFIRKMFPAILDKHIGNSRDTNFEQMIMQQTKGRGVDIVLNSLAEEKLIASVRCLAQNGRFLEIGKFDFISNNPLDISTFQKGISFHGITLENIFTDDHKYNSLLCKMIADGLENGTIKPIQVKMFPKTDVEGAFRYMASGKHIGKIIINIHEKNESLDKHILAHRRYYCLRDRSYIILGGLGGFGLELTDWLILRGARNVVLVSRNGIKNGYQRMKVQLWKSYDISVMRVLNQNLSLADVGIDSMMSVKIQQTLEQEFDIFLSMQEIQNLTFAKLTKMSNANDNVHEKKKYDIEKLDD</sequence>
<dbReference type="CDD" id="cd05195">
    <property type="entry name" value="enoyl_red"/>
    <property type="match status" value="1"/>
</dbReference>
<dbReference type="InterPro" id="IPR009081">
    <property type="entry name" value="PP-bd_ACP"/>
</dbReference>
<dbReference type="Gene3D" id="1.10.1200.10">
    <property type="entry name" value="ACP-like"/>
    <property type="match status" value="1"/>
</dbReference>
<gene>
    <name evidence="5" type="primary">105621941</name>
</gene>
<keyword evidence="1" id="KW-0596">Phosphopantetheine</keyword>
<evidence type="ECO:0000313" key="5">
    <source>
        <dbReference type="EnsemblMetazoa" id="XP_012058767.1"/>
    </source>
</evidence>
<dbReference type="InterPro" id="IPR036736">
    <property type="entry name" value="ACP-like_sf"/>
</dbReference>
<dbReference type="InterPro" id="IPR016039">
    <property type="entry name" value="Thiolase-like"/>
</dbReference>
<dbReference type="PANTHER" id="PTHR43775:SF23">
    <property type="entry name" value="FATTY ACID SYNTHASE 3"/>
    <property type="match status" value="1"/>
</dbReference>
<accession>A0A158NMK9</accession>
<dbReference type="InterPro" id="IPR050091">
    <property type="entry name" value="PKS_NRPS_Biosynth_Enz"/>
</dbReference>
<dbReference type="FunFam" id="3.40.50.720:FF:000209">
    <property type="entry name" value="Polyketide synthase Pks12"/>
    <property type="match status" value="1"/>
</dbReference>
<reference evidence="5" key="2">
    <citation type="submission" date="2016-04" db="UniProtKB">
        <authorList>
            <consortium name="EnsemblMetazoa"/>
        </authorList>
    </citation>
    <scope>IDENTIFICATION</scope>
</reference>
<dbReference type="InterPro" id="IPR014030">
    <property type="entry name" value="Ketoacyl_synth_N"/>
</dbReference>